<gene>
    <name evidence="2" type="ORF">Syun_021530</name>
</gene>
<evidence type="ECO:0000313" key="3">
    <source>
        <dbReference type="Proteomes" id="UP001420932"/>
    </source>
</evidence>
<name>A0AAP0IFX6_9MAGN</name>
<dbReference type="EMBL" id="JBBNAF010000009">
    <property type="protein sequence ID" value="KAK9114733.1"/>
    <property type="molecule type" value="Genomic_DNA"/>
</dbReference>
<sequence>MWNRFVFRMIREQFGGLIGIARSMVECTNLESAPLKVRGDAKEFFHEELTYSTSDGPNRQGDVINKHAPDNVEGMMHCFIEIAKRDWREGKQQPKGHIGDASSQLPPRLALIGIQTHQVENTLQNQLQPSDKQMRKGKGPITINRCESKTQRIPKSTDESQRSHEIWLIRLTERGKSVIVDTTPTPGENVREEGESSDGAHLRNHRELRQQIGVMQVYDRLIREVKEEILPMENGASVEDGGDDREIKGQSDIGETTVDMKAYNNDPDQG</sequence>
<comment type="caution">
    <text evidence="2">The sequence shown here is derived from an EMBL/GenBank/DDBJ whole genome shotgun (WGS) entry which is preliminary data.</text>
</comment>
<feature type="compositionally biased region" description="Basic and acidic residues" evidence="1">
    <location>
        <begin position="146"/>
        <end position="164"/>
    </location>
</feature>
<feature type="region of interest" description="Disordered" evidence="1">
    <location>
        <begin position="179"/>
        <end position="203"/>
    </location>
</feature>
<dbReference type="Proteomes" id="UP001420932">
    <property type="component" value="Unassembled WGS sequence"/>
</dbReference>
<feature type="region of interest" description="Disordered" evidence="1">
    <location>
        <begin position="123"/>
        <end position="164"/>
    </location>
</feature>
<feature type="compositionally biased region" description="Basic and acidic residues" evidence="1">
    <location>
        <begin position="189"/>
        <end position="203"/>
    </location>
</feature>
<keyword evidence="3" id="KW-1185">Reference proteome</keyword>
<reference evidence="2 3" key="1">
    <citation type="submission" date="2024-01" db="EMBL/GenBank/DDBJ databases">
        <title>Genome assemblies of Stephania.</title>
        <authorList>
            <person name="Yang L."/>
        </authorList>
    </citation>
    <scope>NUCLEOTIDE SEQUENCE [LARGE SCALE GENOMIC DNA]</scope>
    <source>
        <strain evidence="2">YNDBR</strain>
        <tissue evidence="2">Leaf</tissue>
    </source>
</reference>
<evidence type="ECO:0000313" key="2">
    <source>
        <dbReference type="EMBL" id="KAK9114733.1"/>
    </source>
</evidence>
<proteinExistence type="predicted"/>
<feature type="region of interest" description="Disordered" evidence="1">
    <location>
        <begin position="232"/>
        <end position="270"/>
    </location>
</feature>
<dbReference type="AlphaFoldDB" id="A0AAP0IFX6"/>
<protein>
    <submittedName>
        <fullName evidence="2">Uncharacterized protein</fullName>
    </submittedName>
</protein>
<evidence type="ECO:0000256" key="1">
    <source>
        <dbReference type="SAM" id="MobiDB-lite"/>
    </source>
</evidence>
<organism evidence="2 3">
    <name type="scientific">Stephania yunnanensis</name>
    <dbReference type="NCBI Taxonomy" id="152371"/>
    <lineage>
        <taxon>Eukaryota</taxon>
        <taxon>Viridiplantae</taxon>
        <taxon>Streptophyta</taxon>
        <taxon>Embryophyta</taxon>
        <taxon>Tracheophyta</taxon>
        <taxon>Spermatophyta</taxon>
        <taxon>Magnoliopsida</taxon>
        <taxon>Ranunculales</taxon>
        <taxon>Menispermaceae</taxon>
        <taxon>Menispermoideae</taxon>
        <taxon>Cissampelideae</taxon>
        <taxon>Stephania</taxon>
    </lineage>
</organism>
<accession>A0AAP0IFX6</accession>